<proteinExistence type="predicted"/>
<name>A0A5J4UBL0_9EUKA</name>
<dbReference type="Proteomes" id="UP000324800">
    <property type="component" value="Unassembled WGS sequence"/>
</dbReference>
<gene>
    <name evidence="1" type="ORF">EZS28_037469</name>
</gene>
<dbReference type="AlphaFoldDB" id="A0A5J4UBL0"/>
<sequence length="83" mass="9935">MGLVFEKRVYRISNRFINSMNSRRFGFISNGEQLFRNIPIPGKDFRAITYDEKCGVSRLGWLEVFRWIPTSDEKRRITFELDL</sequence>
<comment type="caution">
    <text evidence="1">The sequence shown here is derived from an EMBL/GenBank/DDBJ whole genome shotgun (WGS) entry which is preliminary data.</text>
</comment>
<protein>
    <submittedName>
        <fullName evidence="1">Uncharacterized protein</fullName>
    </submittedName>
</protein>
<dbReference type="EMBL" id="SNRW01018786">
    <property type="protein sequence ID" value="KAA6367005.1"/>
    <property type="molecule type" value="Genomic_DNA"/>
</dbReference>
<evidence type="ECO:0000313" key="2">
    <source>
        <dbReference type="Proteomes" id="UP000324800"/>
    </source>
</evidence>
<reference evidence="1 2" key="1">
    <citation type="submission" date="2019-03" db="EMBL/GenBank/DDBJ databases">
        <title>Single cell metagenomics reveals metabolic interactions within the superorganism composed of flagellate Streblomastix strix and complex community of Bacteroidetes bacteria on its surface.</title>
        <authorList>
            <person name="Treitli S.C."/>
            <person name="Kolisko M."/>
            <person name="Husnik F."/>
            <person name="Keeling P."/>
            <person name="Hampl V."/>
        </authorList>
    </citation>
    <scope>NUCLEOTIDE SEQUENCE [LARGE SCALE GENOMIC DNA]</scope>
    <source>
        <strain evidence="1">ST1C</strain>
    </source>
</reference>
<evidence type="ECO:0000313" key="1">
    <source>
        <dbReference type="EMBL" id="KAA6367005.1"/>
    </source>
</evidence>
<organism evidence="1 2">
    <name type="scientific">Streblomastix strix</name>
    <dbReference type="NCBI Taxonomy" id="222440"/>
    <lineage>
        <taxon>Eukaryota</taxon>
        <taxon>Metamonada</taxon>
        <taxon>Preaxostyla</taxon>
        <taxon>Oxymonadida</taxon>
        <taxon>Streblomastigidae</taxon>
        <taxon>Streblomastix</taxon>
    </lineage>
</organism>
<accession>A0A5J4UBL0</accession>